<proteinExistence type="predicted"/>
<protein>
    <submittedName>
        <fullName evidence="1">Uncharacterized protein</fullName>
    </submittedName>
</protein>
<evidence type="ECO:0000313" key="1">
    <source>
        <dbReference type="EMBL" id="QBK86172.1"/>
    </source>
</evidence>
<gene>
    <name evidence="1" type="ORF">LCMAC101_07670</name>
</gene>
<organism evidence="1">
    <name type="scientific">Marseillevirus LCMAC101</name>
    <dbReference type="NCBI Taxonomy" id="2506602"/>
    <lineage>
        <taxon>Viruses</taxon>
        <taxon>Varidnaviria</taxon>
        <taxon>Bamfordvirae</taxon>
        <taxon>Nucleocytoviricota</taxon>
        <taxon>Megaviricetes</taxon>
        <taxon>Pimascovirales</taxon>
        <taxon>Pimascovirales incertae sedis</taxon>
        <taxon>Marseilleviridae</taxon>
    </lineage>
</organism>
<sequence length="86" mass="9656">MVSAWNDPDEEGDGLDEGAVKYFSMFVDPVTSYQWGEEMILGDITWKRLGPANIVAPYMTSGTISYEDMKQVVASHGIQYSLMVWV</sequence>
<dbReference type="EMBL" id="MK500332">
    <property type="protein sequence ID" value="QBK86172.1"/>
    <property type="molecule type" value="Genomic_DNA"/>
</dbReference>
<name>A0A481YSG2_9VIRU</name>
<reference evidence="1" key="1">
    <citation type="journal article" date="2019" name="MBio">
        <title>Virus Genomes from Deep Sea Sediments Expand the Ocean Megavirome and Support Independent Origins of Viral Gigantism.</title>
        <authorList>
            <person name="Backstrom D."/>
            <person name="Yutin N."/>
            <person name="Jorgensen S.L."/>
            <person name="Dharamshi J."/>
            <person name="Homa F."/>
            <person name="Zaremba-Niedwiedzka K."/>
            <person name="Spang A."/>
            <person name="Wolf Y.I."/>
            <person name="Koonin E.V."/>
            <person name="Ettema T.J."/>
        </authorList>
    </citation>
    <scope>NUCLEOTIDE SEQUENCE</scope>
</reference>
<accession>A0A481YSG2</accession>